<name>A0AA94JE20_9GAMM</name>
<feature type="domain" description="HTH araC/xylS-type" evidence="4">
    <location>
        <begin position="260"/>
        <end position="359"/>
    </location>
</feature>
<dbReference type="InterPro" id="IPR018060">
    <property type="entry name" value="HTH_AraC"/>
</dbReference>
<reference evidence="6" key="1">
    <citation type="journal article" date="2018" name="Front. Microbiol.">
        <title>Genome-Based Analysis Reveals the Taxonomy and Diversity of the Family Idiomarinaceae.</title>
        <authorList>
            <person name="Liu Y."/>
            <person name="Lai Q."/>
            <person name="Shao Z."/>
        </authorList>
    </citation>
    <scope>NUCLEOTIDE SEQUENCE [LARGE SCALE GENOMIC DNA]</scope>
    <source>
        <strain evidence="6">SN-14</strain>
    </source>
</reference>
<dbReference type="InterPro" id="IPR009057">
    <property type="entry name" value="Homeodomain-like_sf"/>
</dbReference>
<dbReference type="PANTHER" id="PTHR47894:SF1">
    <property type="entry name" value="HTH-TYPE TRANSCRIPTIONAL REGULATOR VQSM"/>
    <property type="match status" value="1"/>
</dbReference>
<proteinExistence type="predicted"/>
<comment type="caution">
    <text evidence="5">The sequence shown here is derived from an EMBL/GenBank/DDBJ whole genome shotgun (WGS) entry which is preliminary data.</text>
</comment>
<protein>
    <recommendedName>
        <fullName evidence="4">HTH araC/xylS-type domain-containing protein</fullName>
    </recommendedName>
</protein>
<keyword evidence="3" id="KW-0804">Transcription</keyword>
<dbReference type="Pfam" id="PF12833">
    <property type="entry name" value="HTH_18"/>
    <property type="match status" value="1"/>
</dbReference>
<dbReference type="RefSeq" id="WP_126820022.1">
    <property type="nucleotide sequence ID" value="NZ_PIPS01000002.1"/>
</dbReference>
<dbReference type="AlphaFoldDB" id="A0AA94JE20"/>
<dbReference type="Gene3D" id="1.10.10.60">
    <property type="entry name" value="Homeodomain-like"/>
    <property type="match status" value="1"/>
</dbReference>
<sequence>MRLLKPPHTPVPTSSEGLHVQPGRALNAPLLYAKPWLAALQPLLRQRGINTHELLRDLPPYYDDIKTADYRISHYQLQQLLGQVECRVNEPQIWQLLAETFCQTALNPLVELSLQAASLADALKYGYRYRDLVLPNVVVLPHRRTDDLVLDIIPFSGSRNKMTAAARRASIKLTIALMVSIAKLRGHDLHHWCLHLPPDISPLPVWQKWRVQTHVREIPRLVIPRQQLNQSRTVQPGQLKQARYFCQIQRQSLAAPAQFERIFRYVLLRLNRSDDVSLSELSMAMGLSVSSCKRLFASFGQSYQVFYDQVRLYKLLDLLQQPGGTNSELAQQLGYSNPNNFRRACKRWLGLAPDQLRQRLLS</sequence>
<dbReference type="GO" id="GO:0003700">
    <property type="term" value="F:DNA-binding transcription factor activity"/>
    <property type="evidence" value="ECO:0007669"/>
    <property type="project" value="InterPro"/>
</dbReference>
<dbReference type="SUPFAM" id="SSF46689">
    <property type="entry name" value="Homeodomain-like"/>
    <property type="match status" value="1"/>
</dbReference>
<dbReference type="SMART" id="SM00342">
    <property type="entry name" value="HTH_ARAC"/>
    <property type="match status" value="1"/>
</dbReference>
<dbReference type="GO" id="GO:0005829">
    <property type="term" value="C:cytosol"/>
    <property type="evidence" value="ECO:0007669"/>
    <property type="project" value="TreeGrafter"/>
</dbReference>
<dbReference type="PANTHER" id="PTHR47894">
    <property type="entry name" value="HTH-TYPE TRANSCRIPTIONAL REGULATOR GADX"/>
    <property type="match status" value="1"/>
</dbReference>
<evidence type="ECO:0000313" key="6">
    <source>
        <dbReference type="Proteomes" id="UP000286680"/>
    </source>
</evidence>
<dbReference type="Proteomes" id="UP000286680">
    <property type="component" value="Unassembled WGS sequence"/>
</dbReference>
<dbReference type="EMBL" id="PIPS01000002">
    <property type="protein sequence ID" value="RUO43416.1"/>
    <property type="molecule type" value="Genomic_DNA"/>
</dbReference>
<organism evidence="5 6">
    <name type="scientific">Idiomarina aquatica</name>
    <dbReference type="NCBI Taxonomy" id="1327752"/>
    <lineage>
        <taxon>Bacteria</taxon>
        <taxon>Pseudomonadati</taxon>
        <taxon>Pseudomonadota</taxon>
        <taxon>Gammaproteobacteria</taxon>
        <taxon>Alteromonadales</taxon>
        <taxon>Idiomarinaceae</taxon>
        <taxon>Idiomarina</taxon>
    </lineage>
</organism>
<gene>
    <name evidence="5" type="ORF">CWE23_08695</name>
</gene>
<evidence type="ECO:0000256" key="1">
    <source>
        <dbReference type="ARBA" id="ARBA00023015"/>
    </source>
</evidence>
<keyword evidence="6" id="KW-1185">Reference proteome</keyword>
<evidence type="ECO:0000313" key="5">
    <source>
        <dbReference type="EMBL" id="RUO43416.1"/>
    </source>
</evidence>
<keyword evidence="2" id="KW-0238">DNA-binding</keyword>
<accession>A0AA94JE20</accession>
<dbReference type="PROSITE" id="PS01124">
    <property type="entry name" value="HTH_ARAC_FAMILY_2"/>
    <property type="match status" value="1"/>
</dbReference>
<evidence type="ECO:0000259" key="4">
    <source>
        <dbReference type="PROSITE" id="PS01124"/>
    </source>
</evidence>
<keyword evidence="1" id="KW-0805">Transcription regulation</keyword>
<evidence type="ECO:0000256" key="2">
    <source>
        <dbReference type="ARBA" id="ARBA00023125"/>
    </source>
</evidence>
<dbReference type="GO" id="GO:0000976">
    <property type="term" value="F:transcription cis-regulatory region binding"/>
    <property type="evidence" value="ECO:0007669"/>
    <property type="project" value="TreeGrafter"/>
</dbReference>
<evidence type="ECO:0000256" key="3">
    <source>
        <dbReference type="ARBA" id="ARBA00023163"/>
    </source>
</evidence>